<dbReference type="PANTHER" id="PTHR44314">
    <property type="entry name" value="CILIA- AND FLAGELLA-ASSOCIATED PROTEIN 70"/>
    <property type="match status" value="1"/>
</dbReference>
<dbReference type="GO" id="GO:0070062">
    <property type="term" value="C:extracellular exosome"/>
    <property type="evidence" value="ECO:0007669"/>
    <property type="project" value="TreeGrafter"/>
</dbReference>
<dbReference type="Pfam" id="PF13181">
    <property type="entry name" value="TPR_8"/>
    <property type="match status" value="1"/>
</dbReference>
<dbReference type="GO" id="GO:0060271">
    <property type="term" value="P:cilium assembly"/>
    <property type="evidence" value="ECO:0007669"/>
    <property type="project" value="TreeGrafter"/>
</dbReference>
<reference evidence="6" key="1">
    <citation type="submission" date="2025-08" db="UniProtKB">
        <authorList>
            <consortium name="RefSeq"/>
        </authorList>
    </citation>
    <scope>IDENTIFICATION</scope>
    <source>
        <tissue evidence="6">Sperm</tissue>
    </source>
</reference>
<protein>
    <submittedName>
        <fullName evidence="6">Cilia- and flagella-associated protein 70 isoform X1</fullName>
    </submittedName>
</protein>
<keyword evidence="2 3" id="KW-0802">TPR repeat</keyword>
<keyword evidence="6" id="KW-0282">Flagellum</keyword>
<dbReference type="Pfam" id="PF13432">
    <property type="entry name" value="TPR_16"/>
    <property type="match status" value="2"/>
</dbReference>
<dbReference type="CTD" id="118491"/>
<keyword evidence="5" id="KW-1185">Reference proteome</keyword>
<dbReference type="RefSeq" id="XP_032818813.1">
    <property type="nucleotide sequence ID" value="XM_032962922.1"/>
</dbReference>
<feature type="compositionally biased region" description="Basic and acidic residues" evidence="4">
    <location>
        <begin position="798"/>
        <end position="810"/>
    </location>
</feature>
<keyword evidence="6" id="KW-0969">Cilium</keyword>
<accession>A0AAJ7X3L7</accession>
<dbReference type="GO" id="GO:0031514">
    <property type="term" value="C:motile cilium"/>
    <property type="evidence" value="ECO:0007669"/>
    <property type="project" value="TreeGrafter"/>
</dbReference>
<dbReference type="KEGG" id="pmrn:116947322"/>
<dbReference type="InterPro" id="IPR011990">
    <property type="entry name" value="TPR-like_helical_dom_sf"/>
</dbReference>
<feature type="repeat" description="TPR" evidence="3">
    <location>
        <begin position="1051"/>
        <end position="1084"/>
    </location>
</feature>
<evidence type="ECO:0000256" key="2">
    <source>
        <dbReference type="ARBA" id="ARBA00022803"/>
    </source>
</evidence>
<sequence length="1172" mass="127495">MEASEVEQKLLRAIPVHVRVERGINLRGSRGDALVSLVRAEYGATLLGESASVPSASDSSAEYDFSATFDCLSDGATGLDDVAHKPVLLMVIEVLSKEKKQKEDKTVVLGQATVDLLPLVQGQTKYSATVKVYPVAGSSLETVSSEADLPSLEVSVSAPEPLLSAERLAKSNLLRITVESAYGVPATWASVGPMCNYTASLPVPISAEKEHVNVFANGALRPASEKEASARPKRWPLAHVPVGGLPCIPGAIMQPSAYEEEDGELAHKEDWDFRMEAENEKTRVTWDMERRCYMDPGAVATFQKKIAESRFWPVEVAKIQIPMAAKGGRSKSEKVDEDSQIGFHGVAYVNLAPLLYPGATVVRGAYRVHPYSDAEMLEKTKRTGFVVREAARLVCSIGRGTGPGSIASPHPKPAPSRLGKEIIKKSSTVKHVVDNESESSIIQNAESQQYLEAQTYIVLEFCLEKPLIPKRKPEELAKRVADLIPPRPPMPRRIASAQQAVSDYHDQVAKVASMVLDEFRAMFPEWSGVEGPQDDPEGQEKRKRRLLYELNSSGKYFAFKEQLKQAVVKIVREKYLKTTAFEDRDELQAFLGELYIFLIDQMHVSLNKVMSTDSALFVPESLTDSVELRNYAREAELNGDSALAAKYYQERLARDKNNPDHWFDYGAFCLRSGDSIKAEECFRDAVALDQRHLDSLVMCGVMCNKKERYDEAETLFENATSVHASSSLAWTMLGLFYEGQGNDIRADKAFLEAQRQSSASVMMVRMGGRGETPHVQESSRLPADDETALLEGTTVNVPHEEPQEAMEPLRGHSSGTSLLTRTPSLDPSNAKLSGVGDTADEEATAAATTAGGTNAGRDDFNNDKANGGASTTDGNTSVIAAAEGSVGMPPGRESSATHAAPTTSGSEQALAGRLAADVAAVREIGQGAPQPTASASTPAPASTSSIFMEAARFLLDAGAIQLAERALALELVSAGGRESGRYCTALARLLMLRGEVKEAEVALRDAVWLDHQDPDGWAQLGHVCLLTGRVGEAKDHYQRTLSFTSDASDTRAVLMRLASIYTRDTQFEEAKQAYLHACKLSPSCLSWLGVAITCYRLGELTEAEDALAEANFLNNSNAEVWAYLALVCLQTGRQLEAEQSYKYAVKLNLQDELLLSEIHEGQRLAGFGNPSF</sequence>
<dbReference type="PANTHER" id="PTHR44314:SF1">
    <property type="entry name" value="CILIA- AND FLAGELLA-ASSOCIATED PROTEIN 70"/>
    <property type="match status" value="1"/>
</dbReference>
<keyword evidence="1" id="KW-0677">Repeat</keyword>
<evidence type="ECO:0000313" key="5">
    <source>
        <dbReference type="Proteomes" id="UP001318040"/>
    </source>
</evidence>
<keyword evidence="6" id="KW-0966">Cell projection</keyword>
<evidence type="ECO:0000313" key="6">
    <source>
        <dbReference type="RefSeq" id="XP_032818813.1"/>
    </source>
</evidence>
<dbReference type="PROSITE" id="PS50005">
    <property type="entry name" value="TPR"/>
    <property type="match status" value="1"/>
</dbReference>
<dbReference type="SUPFAM" id="SSF48452">
    <property type="entry name" value="TPR-like"/>
    <property type="match status" value="2"/>
</dbReference>
<feature type="region of interest" description="Disordered" evidence="4">
    <location>
        <begin position="794"/>
        <end position="910"/>
    </location>
</feature>
<dbReference type="InterPro" id="IPR052628">
    <property type="entry name" value="CFAP70"/>
</dbReference>
<evidence type="ECO:0000256" key="3">
    <source>
        <dbReference type="PROSITE-ProRule" id="PRU00339"/>
    </source>
</evidence>
<feature type="compositionally biased region" description="Polar residues" evidence="4">
    <location>
        <begin position="868"/>
        <end position="878"/>
    </location>
</feature>
<feature type="compositionally biased region" description="Polar residues" evidence="4">
    <location>
        <begin position="813"/>
        <end position="831"/>
    </location>
</feature>
<feature type="compositionally biased region" description="Polar residues" evidence="4">
    <location>
        <begin position="894"/>
        <end position="907"/>
    </location>
</feature>
<name>A0AAJ7X3L7_PETMA</name>
<evidence type="ECO:0000256" key="1">
    <source>
        <dbReference type="ARBA" id="ARBA00022737"/>
    </source>
</evidence>
<dbReference type="Proteomes" id="UP001318040">
    <property type="component" value="Chromosome 29"/>
</dbReference>
<organism evidence="5 6">
    <name type="scientific">Petromyzon marinus</name>
    <name type="common">Sea lamprey</name>
    <dbReference type="NCBI Taxonomy" id="7757"/>
    <lineage>
        <taxon>Eukaryota</taxon>
        <taxon>Metazoa</taxon>
        <taxon>Chordata</taxon>
        <taxon>Craniata</taxon>
        <taxon>Vertebrata</taxon>
        <taxon>Cyclostomata</taxon>
        <taxon>Hyperoartia</taxon>
        <taxon>Petromyzontiformes</taxon>
        <taxon>Petromyzontidae</taxon>
        <taxon>Petromyzon</taxon>
    </lineage>
</organism>
<evidence type="ECO:0000256" key="4">
    <source>
        <dbReference type="SAM" id="MobiDB-lite"/>
    </source>
</evidence>
<proteinExistence type="predicted"/>
<dbReference type="GO" id="GO:0003341">
    <property type="term" value="P:cilium movement"/>
    <property type="evidence" value="ECO:0007669"/>
    <property type="project" value="TreeGrafter"/>
</dbReference>
<dbReference type="Gene3D" id="1.25.40.10">
    <property type="entry name" value="Tetratricopeptide repeat domain"/>
    <property type="match status" value="2"/>
</dbReference>
<dbReference type="SMART" id="SM00028">
    <property type="entry name" value="TPR"/>
    <property type="match status" value="8"/>
</dbReference>
<gene>
    <name evidence="6" type="primary">CFAP70</name>
</gene>
<dbReference type="InterPro" id="IPR019734">
    <property type="entry name" value="TPR_rpt"/>
</dbReference>
<dbReference type="AlphaFoldDB" id="A0AAJ7X3L7"/>